<name>M9M4S9_PAEPP</name>
<evidence type="ECO:0000313" key="11">
    <source>
        <dbReference type="EMBL" id="GAC42318.1"/>
    </source>
</evidence>
<evidence type="ECO:0000256" key="3">
    <source>
        <dbReference type="ARBA" id="ARBA00022692"/>
    </source>
</evidence>
<dbReference type="InterPro" id="IPR052159">
    <property type="entry name" value="Competence_DNA_uptake"/>
</dbReference>
<dbReference type="InterPro" id="IPR001279">
    <property type="entry name" value="Metallo-B-lactamas"/>
</dbReference>
<comment type="subcellular location">
    <subcellularLocation>
        <location evidence="1">Cell membrane</location>
        <topology evidence="1">Multi-pass membrane protein</topology>
    </subcellularLocation>
</comment>
<dbReference type="PANTHER" id="PTHR30619:SF1">
    <property type="entry name" value="RECOMBINATION PROTEIN 2"/>
    <property type="match status" value="1"/>
</dbReference>
<keyword evidence="12" id="KW-1185">Reference proteome</keyword>
<accession>M9M4S9</accession>
<dbReference type="GO" id="GO:0016787">
    <property type="term" value="F:hydrolase activity"/>
    <property type="evidence" value="ECO:0007669"/>
    <property type="project" value="UniProtKB-KW"/>
</dbReference>
<dbReference type="Pfam" id="PF13567">
    <property type="entry name" value="DUF4131"/>
    <property type="match status" value="1"/>
</dbReference>
<feature type="transmembrane region" description="Helical" evidence="9">
    <location>
        <begin position="303"/>
        <end position="323"/>
    </location>
</feature>
<comment type="catalytic activity">
    <reaction evidence="6">
        <text>3',5'-cyclic CMP + H2O = CMP + H(+)</text>
        <dbReference type="Rhea" id="RHEA:72675"/>
        <dbReference type="ChEBI" id="CHEBI:15377"/>
        <dbReference type="ChEBI" id="CHEBI:15378"/>
        <dbReference type="ChEBI" id="CHEBI:58003"/>
        <dbReference type="ChEBI" id="CHEBI:60377"/>
    </reaction>
    <physiologicalReaction direction="left-to-right" evidence="6">
        <dbReference type="Rhea" id="RHEA:72676"/>
    </physiologicalReaction>
</comment>
<dbReference type="Gene3D" id="3.60.15.10">
    <property type="entry name" value="Ribonuclease Z/Hydroxyacylglutathione hydrolase-like"/>
    <property type="match status" value="1"/>
</dbReference>
<evidence type="ECO:0000256" key="1">
    <source>
        <dbReference type="ARBA" id="ARBA00004651"/>
    </source>
</evidence>
<comment type="catalytic activity">
    <reaction evidence="8">
        <text>3',5'-cyclic UMP + H2O = UMP + H(+)</text>
        <dbReference type="Rhea" id="RHEA:70575"/>
        <dbReference type="ChEBI" id="CHEBI:15377"/>
        <dbReference type="ChEBI" id="CHEBI:15378"/>
        <dbReference type="ChEBI" id="CHEBI:57865"/>
        <dbReference type="ChEBI" id="CHEBI:184387"/>
    </reaction>
    <physiologicalReaction direction="left-to-right" evidence="8">
        <dbReference type="Rhea" id="RHEA:70576"/>
    </physiologicalReaction>
</comment>
<feature type="transmembrane region" description="Helical" evidence="9">
    <location>
        <begin position="367"/>
        <end position="386"/>
    </location>
</feature>
<evidence type="ECO:0000313" key="12">
    <source>
        <dbReference type="Proteomes" id="UP000029453"/>
    </source>
</evidence>
<dbReference type="AlphaFoldDB" id="M9M4S9"/>
<feature type="transmembrane region" description="Helical" evidence="9">
    <location>
        <begin position="344"/>
        <end position="361"/>
    </location>
</feature>
<proteinExistence type="predicted"/>
<feature type="transmembrane region" description="Helical" evidence="9">
    <location>
        <begin position="272"/>
        <end position="291"/>
    </location>
</feature>
<dbReference type="Proteomes" id="UP000029453">
    <property type="component" value="Unassembled WGS sequence"/>
</dbReference>
<organism evidence="11 12">
    <name type="scientific">Paenibacillus popilliae ATCC 14706</name>
    <dbReference type="NCBI Taxonomy" id="1212764"/>
    <lineage>
        <taxon>Bacteria</taxon>
        <taxon>Bacillati</taxon>
        <taxon>Bacillota</taxon>
        <taxon>Bacilli</taxon>
        <taxon>Bacillales</taxon>
        <taxon>Paenibacillaceae</taxon>
        <taxon>Paenibacillus</taxon>
    </lineage>
</organism>
<dbReference type="PANTHER" id="PTHR30619">
    <property type="entry name" value="DNA INTERNALIZATION/COMPETENCE PROTEIN COMEC/REC2"/>
    <property type="match status" value="1"/>
</dbReference>
<evidence type="ECO:0000256" key="8">
    <source>
        <dbReference type="ARBA" id="ARBA00048505"/>
    </source>
</evidence>
<evidence type="ECO:0000256" key="9">
    <source>
        <dbReference type="SAM" id="Phobius"/>
    </source>
</evidence>
<evidence type="ECO:0000256" key="7">
    <source>
        <dbReference type="ARBA" id="ARBA00034301"/>
    </source>
</evidence>
<keyword evidence="2" id="KW-1003">Cell membrane</keyword>
<dbReference type="InterPro" id="IPR025405">
    <property type="entry name" value="DUF4131"/>
</dbReference>
<dbReference type="NCBIfam" id="TIGR00360">
    <property type="entry name" value="ComEC_N-term"/>
    <property type="match status" value="1"/>
</dbReference>
<dbReference type="EMBL" id="BALG01000087">
    <property type="protein sequence ID" value="GAC42318.1"/>
    <property type="molecule type" value="Genomic_DNA"/>
</dbReference>
<feature type="transmembrane region" description="Helical" evidence="9">
    <location>
        <begin position="398"/>
        <end position="418"/>
    </location>
</feature>
<comment type="caution">
    <text evidence="11">The sequence shown here is derived from an EMBL/GenBank/DDBJ whole genome shotgun (WGS) entry which is preliminary data.</text>
</comment>
<dbReference type="InterPro" id="IPR035681">
    <property type="entry name" value="ComA-like_MBL"/>
</dbReference>
<dbReference type="InterPro" id="IPR036866">
    <property type="entry name" value="RibonucZ/Hydroxyglut_hydro"/>
</dbReference>
<dbReference type="SMART" id="SM00849">
    <property type="entry name" value="Lactamase_B"/>
    <property type="match status" value="1"/>
</dbReference>
<feature type="transmembrane region" description="Helical" evidence="9">
    <location>
        <begin position="7"/>
        <end position="34"/>
    </location>
</feature>
<dbReference type="RefSeq" id="WP_006285739.1">
    <property type="nucleotide sequence ID" value="NZ_BALG01000087.1"/>
</dbReference>
<dbReference type="GO" id="GO:0005886">
    <property type="term" value="C:plasma membrane"/>
    <property type="evidence" value="ECO:0007669"/>
    <property type="project" value="UniProtKB-SubCell"/>
</dbReference>
<keyword evidence="4 9" id="KW-1133">Transmembrane helix</keyword>
<gene>
    <name evidence="11" type="ORF">PPOP_1675</name>
</gene>
<keyword evidence="3 9" id="KW-0812">Transmembrane</keyword>
<dbReference type="Pfam" id="PF00753">
    <property type="entry name" value="Lactamase_B"/>
    <property type="match status" value="1"/>
</dbReference>
<evidence type="ECO:0000256" key="4">
    <source>
        <dbReference type="ARBA" id="ARBA00022989"/>
    </source>
</evidence>
<evidence type="ECO:0000259" key="10">
    <source>
        <dbReference type="SMART" id="SM00849"/>
    </source>
</evidence>
<evidence type="ECO:0000256" key="6">
    <source>
        <dbReference type="ARBA" id="ARBA00034221"/>
    </source>
</evidence>
<feature type="transmembrane region" description="Helical" evidence="9">
    <location>
        <begin position="548"/>
        <end position="565"/>
    </location>
</feature>
<feature type="domain" description="Metallo-beta-lactamase" evidence="10">
    <location>
        <begin position="582"/>
        <end position="812"/>
    </location>
</feature>
<reference evidence="11 12" key="1">
    <citation type="submission" date="2012-10" db="EMBL/GenBank/DDBJ databases">
        <title>Draft Genome Sequence of Paenibacillus popilliae ATCC 14706T.</title>
        <authorList>
            <person name="Iiyama K."/>
            <person name="Mori K."/>
            <person name="Mon H."/>
            <person name="Chieda Y."/>
            <person name="Lee J.M."/>
            <person name="Kusakabe T."/>
            <person name="Tashiro K."/>
            <person name="Asano S."/>
            <person name="Yasunaga-Aoki C."/>
            <person name="Shimizu S."/>
        </authorList>
    </citation>
    <scope>NUCLEOTIDE SEQUENCE [LARGE SCALE GENOMIC DNA]</scope>
    <source>
        <strain evidence="11 12">ATCC 14706</strain>
    </source>
</reference>
<feature type="transmembrane region" description="Helical" evidence="9">
    <location>
        <begin position="494"/>
        <end position="515"/>
    </location>
</feature>
<dbReference type="SUPFAM" id="SSF56281">
    <property type="entry name" value="Metallo-hydrolase/oxidoreductase"/>
    <property type="match status" value="1"/>
</dbReference>
<dbReference type="CDD" id="cd07731">
    <property type="entry name" value="ComA-like_MBL-fold"/>
    <property type="match status" value="1"/>
</dbReference>
<keyword evidence="5 9" id="KW-0472">Membrane</keyword>
<dbReference type="InterPro" id="IPR004477">
    <property type="entry name" value="ComEC_N"/>
</dbReference>
<protein>
    <submittedName>
        <fullName evidence="11">Predicted hydrolase</fullName>
    </submittedName>
</protein>
<feature type="transmembrane region" description="Helical" evidence="9">
    <location>
        <begin position="461"/>
        <end position="482"/>
    </location>
</feature>
<dbReference type="OrthoDB" id="9761531at2"/>
<evidence type="ECO:0000256" key="2">
    <source>
        <dbReference type="ARBA" id="ARBA00022475"/>
    </source>
</evidence>
<sequence>MLSSRPIVVVAGCVVIGIHVSAVLSAVHAVLAVTGLLLMLPLGWALRWCSGKQAALYGAALLCSASLYIVTEHSNASRWTPPANASQPAVEGNWDGYILSPAERDGDRVQFQFRAVSWQDEGAGPQPVNEKLLVQIRLSAPSELDAVARWQRGQAVRLHGQMSAPSDGSNFGTFSYREYLRAQRIHWMIQVAGAEQIAIMDDLSQNGYQRAEQVVQQALAHADQVRRALLELMERLYKQPHRGYMQGLVLGSRTELAPDIYLHFSELGLTHVLAISGLHVGVFAGALLGLLRLFRLSKEKGLAVVQCCLPVYMLLTGAAPSVIRAGLMSMVSLYCLRKGWLKDGLHILALVLVAMLLWNPYDALQIGFQLSFAVTAGLIIGVPRVVRLLPAWPRWLSASAAVTLVAQAVSFPLTAYYFHQFSLLSFAANFLLVPFISLVVLPAGTISLLAGLLYEPLARPIAWVVSWMNELTFRIVEWLAAIEGTSLIWPQLPLWWIGAYYGSLCLVLSSWRWAAVNARASLRSRDGDTQPLGSFVAVRASPPGIRRIGSVLAAVPLAALLVWGYRDGLGRDAVISFIDVGQGDSMLIRTASGKHVLVDGGGTTNFHRPGERWRERRVPFEIGEKVIVPLLKQRGVRRLDAVVLTHADQDHAGGLLAVLRHMPVSRLITNGTWKSSATMVELYRTALEKRIPISGGQAGNSWMVDEWTRIDVLYPMPDNGANLLPEEEDQNRASLVLLLTLTHPRSKAQATILLTGDVEADGERRMLDGTAGQGRLPPVDVYKVAHHGSRTSSTPEWVEAMRPTAGVISLGRNNRFGHPHPNVLATLARVQVPVLRTDRDGEIQFRLTVQGLKVRTKRDRIVL</sequence>
<comment type="function">
    <text evidence="7">Counteracts the endogenous Pycsar antiviral defense system. Phosphodiesterase that enables metal-dependent hydrolysis of host cyclic nucleotide Pycsar defense signals such as cCMP and cUMP.</text>
</comment>
<keyword evidence="11" id="KW-0378">Hydrolase</keyword>
<feature type="transmembrane region" description="Helical" evidence="9">
    <location>
        <begin position="54"/>
        <end position="71"/>
    </location>
</feature>
<evidence type="ECO:0000256" key="5">
    <source>
        <dbReference type="ARBA" id="ARBA00023136"/>
    </source>
</evidence>
<feature type="transmembrane region" description="Helical" evidence="9">
    <location>
        <begin position="430"/>
        <end position="454"/>
    </location>
</feature>
<dbReference type="Pfam" id="PF03772">
    <property type="entry name" value="Competence"/>
    <property type="match status" value="1"/>
</dbReference>